<feature type="domain" description="TIR" evidence="2">
    <location>
        <begin position="34"/>
        <end position="166"/>
    </location>
</feature>
<name>A0A2W4W944_9CYAN</name>
<reference evidence="3 4" key="2">
    <citation type="submission" date="2018-06" db="EMBL/GenBank/DDBJ databases">
        <title>Metagenomic assembly of (sub)arctic Cyanobacteria and their associated microbiome from non-axenic cultures.</title>
        <authorList>
            <person name="Baurain D."/>
        </authorList>
    </citation>
    <scope>NUCLEOTIDE SEQUENCE [LARGE SCALE GENOMIC DNA]</scope>
    <source>
        <strain evidence="3">ULC129bin1</strain>
    </source>
</reference>
<reference evidence="4" key="1">
    <citation type="submission" date="2018-04" db="EMBL/GenBank/DDBJ databases">
        <authorList>
            <person name="Cornet L."/>
        </authorList>
    </citation>
    <scope>NUCLEOTIDE SEQUENCE [LARGE SCALE GENOMIC DNA]</scope>
</reference>
<organism evidence="3 4">
    <name type="scientific">Leptolyngbya foveolarum</name>
    <dbReference type="NCBI Taxonomy" id="47253"/>
    <lineage>
        <taxon>Bacteria</taxon>
        <taxon>Bacillati</taxon>
        <taxon>Cyanobacteriota</taxon>
        <taxon>Cyanophyceae</taxon>
        <taxon>Leptolyngbyales</taxon>
        <taxon>Leptolyngbyaceae</taxon>
        <taxon>Leptolyngbya group</taxon>
        <taxon>Leptolyngbya</taxon>
    </lineage>
</organism>
<dbReference type="InterPro" id="IPR035897">
    <property type="entry name" value="Toll_tir_struct_dom_sf"/>
</dbReference>
<sequence length="520" mass="58179">MQDAPQSLIEKCEQIGQRLLSKSEHPASSRDNKELKDFFVSYNSADSEWAEWIAWTLEEIGYSVVIQAWDFRPGGNFILDMQKATTETKCTVMVLSDNYTKALYTQPEWAAAFVQDPTGSSRKLLPIKVSPCILEGMLSTLIYIDLVDKPQAEARNLLTSALQERAKPKFRPGFLVSNSSIPPVSDFPGDSSSTTGEKTVLNNDNQRSAAQRRFSSRERLAILQKLNSLPLSQFEEVVFALDPPSGVISSYSLPQEGRTKALLVWLESPEGLGLEELDDLLEVILSKRPNAEEMNKEQNTGVELIQELIQALSLNQGSSYDFRGAQFSGGFAETVHGNQAGHISNKEEKTTLTNLISPEESSINFRIGNGYGFDECFIKTNVIVFNASSQNIFIKDIEIRITKNTKNWLILENREKINKKEGGILGASFKVDPKENMMIVITYKGKGKVKEPTQLAGFFAQNRKLPAILECKAVVDGRIDTYTKEFEIDVSPLIEHYKYQWNTCCFPKATGIQKALSILD</sequence>
<dbReference type="GO" id="GO:0007165">
    <property type="term" value="P:signal transduction"/>
    <property type="evidence" value="ECO:0007669"/>
    <property type="project" value="InterPro"/>
</dbReference>
<proteinExistence type="predicted"/>
<feature type="compositionally biased region" description="Polar residues" evidence="1">
    <location>
        <begin position="190"/>
        <end position="205"/>
    </location>
</feature>
<gene>
    <name evidence="3" type="ORF">DCF25_05850</name>
</gene>
<comment type="caution">
    <text evidence="3">The sequence shown here is derived from an EMBL/GenBank/DDBJ whole genome shotgun (WGS) entry which is preliminary data.</text>
</comment>
<protein>
    <recommendedName>
        <fullName evidence="2">TIR domain-containing protein</fullName>
    </recommendedName>
</protein>
<dbReference type="InterPro" id="IPR000157">
    <property type="entry name" value="TIR_dom"/>
</dbReference>
<dbReference type="Gene3D" id="3.40.50.10140">
    <property type="entry name" value="Toll/interleukin-1 receptor homology (TIR) domain"/>
    <property type="match status" value="1"/>
</dbReference>
<evidence type="ECO:0000256" key="1">
    <source>
        <dbReference type="SAM" id="MobiDB-lite"/>
    </source>
</evidence>
<dbReference type="Pfam" id="PF13676">
    <property type="entry name" value="TIR_2"/>
    <property type="match status" value="1"/>
</dbReference>
<dbReference type="Proteomes" id="UP000249354">
    <property type="component" value="Unassembled WGS sequence"/>
</dbReference>
<dbReference type="AlphaFoldDB" id="A0A2W4W944"/>
<dbReference type="SUPFAM" id="SSF52200">
    <property type="entry name" value="Toll/Interleukin receptor TIR domain"/>
    <property type="match status" value="1"/>
</dbReference>
<accession>A0A2W4W944</accession>
<dbReference type="PROSITE" id="PS50104">
    <property type="entry name" value="TIR"/>
    <property type="match status" value="1"/>
</dbReference>
<evidence type="ECO:0000313" key="3">
    <source>
        <dbReference type="EMBL" id="PZO20901.1"/>
    </source>
</evidence>
<dbReference type="EMBL" id="QBMC01000025">
    <property type="protein sequence ID" value="PZO20901.1"/>
    <property type="molecule type" value="Genomic_DNA"/>
</dbReference>
<evidence type="ECO:0000259" key="2">
    <source>
        <dbReference type="PROSITE" id="PS50104"/>
    </source>
</evidence>
<evidence type="ECO:0000313" key="4">
    <source>
        <dbReference type="Proteomes" id="UP000249354"/>
    </source>
</evidence>
<feature type="region of interest" description="Disordered" evidence="1">
    <location>
        <begin position="181"/>
        <end position="209"/>
    </location>
</feature>